<dbReference type="CDD" id="cd07043">
    <property type="entry name" value="STAS_anti-anti-sigma_factors"/>
    <property type="match status" value="1"/>
</dbReference>
<dbReference type="RefSeq" id="WP_016414556.1">
    <property type="nucleotide sequence ID" value="NZ_AUAB01000014.1"/>
</dbReference>
<comment type="caution">
    <text evidence="2">The sequence shown here is derived from an EMBL/GenBank/DDBJ whole genome shotgun (WGS) entry which is preliminary data.</text>
</comment>
<dbReference type="EMBL" id="ASTJ01000011">
    <property type="protein sequence ID" value="EPC03824.1"/>
    <property type="molecule type" value="Genomic_DNA"/>
</dbReference>
<gene>
    <name evidence="2" type="ORF">L861_00575</name>
</gene>
<reference evidence="2 3" key="1">
    <citation type="journal article" date="2013" name="Genome Announc.">
        <title>Draft genome sequence of the moderately halophilic gammaproteobacterium Halomonas anticariensis FP35.</title>
        <authorList>
            <person name="Tahrioui A."/>
            <person name="Quesada E."/>
            <person name="Llamas I."/>
        </authorList>
    </citation>
    <scope>NUCLEOTIDE SEQUENCE [LARGE SCALE GENOMIC DNA]</scope>
    <source>
        <strain evidence="3">DSM 16096 / CECT 5854 / LMG 22089 / FP35</strain>
    </source>
</reference>
<dbReference type="InterPro" id="IPR002645">
    <property type="entry name" value="STAS_dom"/>
</dbReference>
<feature type="domain" description="STAS" evidence="1">
    <location>
        <begin position="19"/>
        <end position="110"/>
    </location>
</feature>
<dbReference type="OrthoDB" id="6174465at2"/>
<dbReference type="AlphaFoldDB" id="S2L7P7"/>
<organism evidence="2 3">
    <name type="scientific">Litchfieldella anticariensis (strain DSM 16096 / CECT 5854 / CIP 108499 / LMG 22089 / FP35)</name>
    <name type="common">Halomonas anticariensis</name>
    <dbReference type="NCBI Taxonomy" id="1121939"/>
    <lineage>
        <taxon>Bacteria</taxon>
        <taxon>Pseudomonadati</taxon>
        <taxon>Pseudomonadota</taxon>
        <taxon>Gammaproteobacteria</taxon>
        <taxon>Oceanospirillales</taxon>
        <taxon>Halomonadaceae</taxon>
        <taxon>Litchfieldella</taxon>
    </lineage>
</organism>
<dbReference type="SUPFAM" id="SSF52091">
    <property type="entry name" value="SpoIIaa-like"/>
    <property type="match status" value="1"/>
</dbReference>
<evidence type="ECO:0000259" key="1">
    <source>
        <dbReference type="PROSITE" id="PS50801"/>
    </source>
</evidence>
<dbReference type="InterPro" id="IPR036513">
    <property type="entry name" value="STAS_dom_sf"/>
</dbReference>
<dbReference type="Proteomes" id="UP000014463">
    <property type="component" value="Unassembled WGS sequence"/>
</dbReference>
<protein>
    <recommendedName>
        <fullName evidence="1">STAS domain-containing protein</fullName>
    </recommendedName>
</protein>
<accession>S2L7P7</accession>
<sequence>MTLLLDRQGVRLKSEDAGLAVTGQVDFEAAAALAAKGRDWLAAQAPGAKVQFDLRGVDRVSSAALSVLLDWTRGARAAGLEVCGVVLSPPLARLTAVAGLDALLPLTEPG</sequence>
<evidence type="ECO:0000313" key="2">
    <source>
        <dbReference type="EMBL" id="EPC03824.1"/>
    </source>
</evidence>
<dbReference type="STRING" id="1121939.L861_00575"/>
<name>S2L7P7_LITA3</name>
<dbReference type="Pfam" id="PF13466">
    <property type="entry name" value="STAS_2"/>
    <property type="match status" value="1"/>
</dbReference>
<keyword evidence="3" id="KW-1185">Reference proteome</keyword>
<proteinExistence type="predicted"/>
<dbReference type="eggNOG" id="COG1366">
    <property type="taxonomic scope" value="Bacteria"/>
</dbReference>
<dbReference type="Gene3D" id="3.30.750.24">
    <property type="entry name" value="STAS domain"/>
    <property type="match status" value="1"/>
</dbReference>
<dbReference type="PROSITE" id="PS50801">
    <property type="entry name" value="STAS"/>
    <property type="match status" value="1"/>
</dbReference>
<dbReference type="PATRIC" id="fig|1121939.11.peg.98"/>
<dbReference type="InterPro" id="IPR058548">
    <property type="entry name" value="MlaB-like_STAS"/>
</dbReference>
<evidence type="ECO:0000313" key="3">
    <source>
        <dbReference type="Proteomes" id="UP000014463"/>
    </source>
</evidence>